<accession>A0AAV6GPS9</accession>
<dbReference type="SUPFAM" id="SSF56801">
    <property type="entry name" value="Acetyl-CoA synthetase-like"/>
    <property type="match status" value="1"/>
</dbReference>
<evidence type="ECO:0000313" key="4">
    <source>
        <dbReference type="Proteomes" id="UP000823561"/>
    </source>
</evidence>
<protein>
    <recommendedName>
        <fullName evidence="2">AMP-dependent synthetase/ligase domain-containing protein</fullName>
    </recommendedName>
</protein>
<organism evidence="3 4">
    <name type="scientific">Alosa alosa</name>
    <name type="common">allis shad</name>
    <dbReference type="NCBI Taxonomy" id="278164"/>
    <lineage>
        <taxon>Eukaryota</taxon>
        <taxon>Metazoa</taxon>
        <taxon>Chordata</taxon>
        <taxon>Craniata</taxon>
        <taxon>Vertebrata</taxon>
        <taxon>Euteleostomi</taxon>
        <taxon>Actinopterygii</taxon>
        <taxon>Neopterygii</taxon>
        <taxon>Teleostei</taxon>
        <taxon>Clupei</taxon>
        <taxon>Clupeiformes</taxon>
        <taxon>Clupeoidei</taxon>
        <taxon>Clupeidae</taxon>
        <taxon>Alosa</taxon>
    </lineage>
</organism>
<gene>
    <name evidence="3" type="ORF">AALO_G00123970</name>
</gene>
<keyword evidence="4" id="KW-1185">Reference proteome</keyword>
<dbReference type="CDD" id="cd17654">
    <property type="entry name" value="A_NRPS_acs4"/>
    <property type="match status" value="1"/>
</dbReference>
<feature type="region of interest" description="Disordered" evidence="1">
    <location>
        <begin position="598"/>
        <end position="626"/>
    </location>
</feature>
<dbReference type="InterPro" id="IPR045851">
    <property type="entry name" value="AMP-bd_C_sf"/>
</dbReference>
<dbReference type="InterPro" id="IPR052091">
    <property type="entry name" value="Beta-ala_Activ/Resist"/>
</dbReference>
<proteinExistence type="predicted"/>
<feature type="compositionally biased region" description="Basic and acidic residues" evidence="1">
    <location>
        <begin position="598"/>
        <end position="620"/>
    </location>
</feature>
<name>A0AAV6GPS9_9TELE</name>
<dbReference type="InterPro" id="IPR042099">
    <property type="entry name" value="ANL_N_sf"/>
</dbReference>
<dbReference type="EMBL" id="JADWDJ010000009">
    <property type="protein sequence ID" value="KAG5275735.1"/>
    <property type="molecule type" value="Genomic_DNA"/>
</dbReference>
<evidence type="ECO:0000313" key="3">
    <source>
        <dbReference type="EMBL" id="KAG5275735.1"/>
    </source>
</evidence>
<evidence type="ECO:0000256" key="1">
    <source>
        <dbReference type="SAM" id="MobiDB-lite"/>
    </source>
</evidence>
<dbReference type="Gene3D" id="3.30.300.30">
    <property type="match status" value="1"/>
</dbReference>
<dbReference type="PANTHER" id="PTHR44394:SF1">
    <property type="entry name" value="BETA-ALANINE-ACTIVATING ENZYME"/>
    <property type="match status" value="1"/>
</dbReference>
<dbReference type="Gene3D" id="3.40.50.12780">
    <property type="entry name" value="N-terminal domain of ligase-like"/>
    <property type="match status" value="1"/>
</dbReference>
<dbReference type="InterPro" id="IPR048005">
    <property type="entry name" value="AASDH_AMP"/>
</dbReference>
<evidence type="ECO:0000259" key="2">
    <source>
        <dbReference type="Pfam" id="PF00501"/>
    </source>
</evidence>
<dbReference type="AlphaFoldDB" id="A0AAV6GPS9"/>
<dbReference type="InterPro" id="IPR000873">
    <property type="entry name" value="AMP-dep_synth/lig_dom"/>
</dbReference>
<feature type="domain" description="AMP-dependent synthetase/ligase" evidence="2">
    <location>
        <begin position="11"/>
        <end position="402"/>
    </location>
</feature>
<sequence>MELKTLHEMVQEAASVYSSRTAVTFNSGTEMGMSRLTYEELLSSSNKLTNLFRSTSLQNEHLIGLFCYPDVNLPLWVLGILQLPSAYLPLNPEVPPVQTVRILDRCKLTYCGIQNELLQQFQADFSTHLTFDICAEWPTQNLTLIRIHRRPSTEAQNNDTNAENKVQGLEDLSNSIIKTSAVMTDCQRKLAYALHTSGTTGQPKIVRVPHCCIVSNIMHLRTLFEVTADDVIFLASPLTFDPSVVEMFLALTSGAQLLIVPTVIKRMPSRLAQVLFTHHQTTVLQATPTLLGRFGRRVLQQKVLSSGSSLRVLALGGEACPSPAVLRSWRQEGNRTCIFNLYGTTEVSCWATYHRVSQTESTHSITDSVPLGEPLMDTVIEVRDDNGQLVTEGEGQVFIGGQDRVCLLDDEETTAPGTMRATGDWVSIRDAQLFYIGRKDSLVKRHGQQLHLDAVQQVVESLTEVEACAVSLSEGSRLVAFIVLSPSHTEALFASSNAHHGDQVPYLSKLNRDAVSSTSIHLHGSPVVSSDDRHGESGGDGTIPLAGLERSIQRRLSDLLPSHAVPDSLVLIPKLPLTSHGKVALEELKMMYERHREHLGTHKKRLSPDTLKKKSTDTLEGHAWSV</sequence>
<reference evidence="3" key="1">
    <citation type="submission" date="2020-10" db="EMBL/GenBank/DDBJ databases">
        <title>Chromosome-scale genome assembly of the Allis shad, Alosa alosa.</title>
        <authorList>
            <person name="Margot Z."/>
            <person name="Christophe K."/>
            <person name="Cabau C."/>
            <person name="Louis A."/>
            <person name="Berthelot C."/>
            <person name="Parey E."/>
            <person name="Roest Crollius H."/>
            <person name="Montfort J."/>
            <person name="Robinson-Rechavi M."/>
            <person name="Bucao C."/>
            <person name="Bouchez O."/>
            <person name="Gislard M."/>
            <person name="Lluch J."/>
            <person name="Milhes M."/>
            <person name="Lampietro C."/>
            <person name="Lopez Roques C."/>
            <person name="Donnadieu C."/>
            <person name="Braasch I."/>
            <person name="Desvignes T."/>
            <person name="Postlethwait J."/>
            <person name="Bobe J."/>
            <person name="Guiguen Y."/>
        </authorList>
    </citation>
    <scope>NUCLEOTIDE SEQUENCE</scope>
    <source>
        <strain evidence="3">M-15738</strain>
        <tissue evidence="3">Blood</tissue>
    </source>
</reference>
<dbReference type="GO" id="GO:0043041">
    <property type="term" value="P:amino acid activation for nonribosomal peptide biosynthetic process"/>
    <property type="evidence" value="ECO:0007669"/>
    <property type="project" value="TreeGrafter"/>
</dbReference>
<comment type="caution">
    <text evidence="3">The sequence shown here is derived from an EMBL/GenBank/DDBJ whole genome shotgun (WGS) entry which is preliminary data.</text>
</comment>
<dbReference type="Pfam" id="PF00501">
    <property type="entry name" value="AMP-binding"/>
    <property type="match status" value="1"/>
</dbReference>
<feature type="region of interest" description="Disordered" evidence="1">
    <location>
        <begin position="522"/>
        <end position="541"/>
    </location>
</feature>
<dbReference type="PANTHER" id="PTHR44394">
    <property type="entry name" value="BETA-ALANINE-ACTIVATING ENZYME"/>
    <property type="match status" value="1"/>
</dbReference>
<dbReference type="Proteomes" id="UP000823561">
    <property type="component" value="Chromosome 9"/>
</dbReference>